<evidence type="ECO:0000259" key="6">
    <source>
        <dbReference type="PROSITE" id="PS50263"/>
    </source>
</evidence>
<protein>
    <recommendedName>
        <fullName evidence="5">Omega-amidase YafV</fullName>
        <ecNumber evidence="3">3.5.1.3</ecNumber>
    </recommendedName>
</protein>
<feature type="domain" description="CN hydrolase" evidence="6">
    <location>
        <begin position="9"/>
        <end position="244"/>
    </location>
</feature>
<dbReference type="SUPFAM" id="SSF56317">
    <property type="entry name" value="Carbon-nitrogen hydrolase"/>
    <property type="match status" value="1"/>
</dbReference>
<sequence length="269" mass="30798">MSDKVAGQLRVSLVQTDLAWHQPEANRQQLQGKLAHLAGKTDLIVLPEMFTSGFTTEPDRLNSENKNDNSPTLVWMQQQARDLNAAVTGSTVYQTDQGNLNRLWFVTPQGDTYHYDKVHLFRIADEHLRYLPGQQRVVVNYLGWRLLLTVCYDLRFPVFCRNCNDYDAMLCVASWPSSRRQPWRTLLQARAMENLSYVVGVNRIGEDGKGWHYSGDSLAVSFDGNLLVDQPQGEAFIRTVSLEHQALEEFRAKFPAWMDADSFELTLKQ</sequence>
<dbReference type="PROSITE" id="PS50263">
    <property type="entry name" value="CN_HYDROLASE"/>
    <property type="match status" value="1"/>
</dbReference>
<dbReference type="Pfam" id="PF00795">
    <property type="entry name" value="CN_hydrolase"/>
    <property type="match status" value="1"/>
</dbReference>
<gene>
    <name evidence="7" type="ORF">GCM10025791_05810</name>
</gene>
<keyword evidence="2" id="KW-0378">Hydrolase</keyword>
<dbReference type="CDD" id="cd07575">
    <property type="entry name" value="Xc-1258_like"/>
    <property type="match status" value="1"/>
</dbReference>
<comment type="similarity">
    <text evidence="1">Belongs to the carbon-nitrogen hydrolase superfamily. NIT1/NIT2 family.</text>
</comment>
<dbReference type="Gene3D" id="3.60.110.10">
    <property type="entry name" value="Carbon-nitrogen hydrolase"/>
    <property type="match status" value="1"/>
</dbReference>
<accession>A0AAV3TXU8</accession>
<comment type="catalytic activity">
    <reaction evidence="4">
        <text>a monoamide of a dicarboxylate + H2O = a dicarboxylate + NH4(+)</text>
        <dbReference type="Rhea" id="RHEA:11716"/>
        <dbReference type="ChEBI" id="CHEBI:15377"/>
        <dbReference type="ChEBI" id="CHEBI:28938"/>
        <dbReference type="ChEBI" id="CHEBI:28965"/>
        <dbReference type="ChEBI" id="CHEBI:77450"/>
        <dbReference type="EC" id="3.5.1.3"/>
    </reaction>
</comment>
<comment type="caution">
    <text evidence="7">The sequence shown here is derived from an EMBL/GenBank/DDBJ whole genome shotgun (WGS) entry which is preliminary data.</text>
</comment>
<organism evidence="7 8">
    <name type="scientific">Halioxenophilus aromaticivorans</name>
    <dbReference type="NCBI Taxonomy" id="1306992"/>
    <lineage>
        <taxon>Bacteria</taxon>
        <taxon>Pseudomonadati</taxon>
        <taxon>Pseudomonadota</taxon>
        <taxon>Gammaproteobacteria</taxon>
        <taxon>Alteromonadales</taxon>
        <taxon>Alteromonadaceae</taxon>
        <taxon>Halioxenophilus</taxon>
    </lineage>
</organism>
<evidence type="ECO:0000256" key="4">
    <source>
        <dbReference type="ARBA" id="ARBA00052904"/>
    </source>
</evidence>
<dbReference type="FunFam" id="3.60.110.10:FF:000004">
    <property type="entry name" value="Carbon-nitrogen hydrolase"/>
    <property type="match status" value="1"/>
</dbReference>
<dbReference type="InterPro" id="IPR001110">
    <property type="entry name" value="UPF0012_CS"/>
</dbReference>
<dbReference type="NCBIfam" id="NF007757">
    <property type="entry name" value="PRK10438.1"/>
    <property type="match status" value="1"/>
</dbReference>
<evidence type="ECO:0000313" key="7">
    <source>
        <dbReference type="EMBL" id="GAA4932195.1"/>
    </source>
</evidence>
<dbReference type="AlphaFoldDB" id="A0AAV3TXU8"/>
<dbReference type="GO" id="GO:0050152">
    <property type="term" value="F:omega-amidase activity"/>
    <property type="evidence" value="ECO:0007669"/>
    <property type="project" value="UniProtKB-EC"/>
</dbReference>
<name>A0AAV3TXU8_9ALTE</name>
<dbReference type="PANTHER" id="PTHR47799">
    <property type="entry name" value="OMEGA-AMIDASE YAFV"/>
    <property type="match status" value="1"/>
</dbReference>
<keyword evidence="8" id="KW-1185">Reference proteome</keyword>
<dbReference type="Proteomes" id="UP001409585">
    <property type="component" value="Unassembled WGS sequence"/>
</dbReference>
<reference evidence="8" key="1">
    <citation type="journal article" date="2019" name="Int. J. Syst. Evol. Microbiol.">
        <title>The Global Catalogue of Microorganisms (GCM) 10K type strain sequencing project: providing services to taxonomists for standard genome sequencing and annotation.</title>
        <authorList>
            <consortium name="The Broad Institute Genomics Platform"/>
            <consortium name="The Broad Institute Genome Sequencing Center for Infectious Disease"/>
            <person name="Wu L."/>
            <person name="Ma J."/>
        </authorList>
    </citation>
    <scope>NUCLEOTIDE SEQUENCE [LARGE SCALE GENOMIC DNA]</scope>
    <source>
        <strain evidence="8">JCM 19134</strain>
    </source>
</reference>
<dbReference type="EC" id="3.5.1.3" evidence="3"/>
<dbReference type="EMBL" id="BAABLX010000004">
    <property type="protein sequence ID" value="GAA4932195.1"/>
    <property type="molecule type" value="Genomic_DNA"/>
</dbReference>
<dbReference type="PANTHER" id="PTHR47799:SF1">
    <property type="entry name" value="OMEGA-AMIDASE YAFV"/>
    <property type="match status" value="1"/>
</dbReference>
<proteinExistence type="inferred from homology"/>
<evidence type="ECO:0000256" key="5">
    <source>
        <dbReference type="ARBA" id="ARBA00072139"/>
    </source>
</evidence>
<dbReference type="InterPro" id="IPR036526">
    <property type="entry name" value="C-N_Hydrolase_sf"/>
</dbReference>
<evidence type="ECO:0000256" key="1">
    <source>
        <dbReference type="ARBA" id="ARBA00010613"/>
    </source>
</evidence>
<evidence type="ECO:0000256" key="3">
    <source>
        <dbReference type="ARBA" id="ARBA00039118"/>
    </source>
</evidence>
<dbReference type="PROSITE" id="PS01227">
    <property type="entry name" value="UPF0012"/>
    <property type="match status" value="1"/>
</dbReference>
<dbReference type="InterPro" id="IPR052737">
    <property type="entry name" value="Omega-amidase_YafV"/>
</dbReference>
<dbReference type="GO" id="GO:0106008">
    <property type="term" value="F:2-oxoglutaramate amidase activity"/>
    <property type="evidence" value="ECO:0007669"/>
    <property type="project" value="TreeGrafter"/>
</dbReference>
<dbReference type="RefSeq" id="WP_345416778.1">
    <property type="nucleotide sequence ID" value="NZ_AP031496.1"/>
</dbReference>
<evidence type="ECO:0000256" key="2">
    <source>
        <dbReference type="ARBA" id="ARBA00022801"/>
    </source>
</evidence>
<dbReference type="InterPro" id="IPR003010">
    <property type="entry name" value="C-N_Hydrolase"/>
</dbReference>
<evidence type="ECO:0000313" key="8">
    <source>
        <dbReference type="Proteomes" id="UP001409585"/>
    </source>
</evidence>